<dbReference type="OrthoDB" id="1421090at2759"/>
<dbReference type="GO" id="GO:0098542">
    <property type="term" value="P:defense response to other organism"/>
    <property type="evidence" value="ECO:0000318"/>
    <property type="project" value="GO_Central"/>
</dbReference>
<proteinExistence type="predicted"/>
<dbReference type="InterPro" id="IPR027417">
    <property type="entry name" value="P-loop_NTPase"/>
</dbReference>
<evidence type="ECO:0000313" key="7">
    <source>
        <dbReference type="Proteomes" id="UP000009183"/>
    </source>
</evidence>
<evidence type="ECO:0000313" key="6">
    <source>
        <dbReference type="EMBL" id="CCB52158.1"/>
    </source>
</evidence>
<organism evidence="6 7">
    <name type="scientific">Vitis vinifera</name>
    <name type="common">Grape</name>
    <dbReference type="NCBI Taxonomy" id="29760"/>
    <lineage>
        <taxon>Eukaryota</taxon>
        <taxon>Viridiplantae</taxon>
        <taxon>Streptophyta</taxon>
        <taxon>Embryophyta</taxon>
        <taxon>Tracheophyta</taxon>
        <taxon>Spermatophyta</taxon>
        <taxon>Magnoliopsida</taxon>
        <taxon>eudicotyledons</taxon>
        <taxon>Gunneridae</taxon>
        <taxon>Pentapetalae</taxon>
        <taxon>rosids</taxon>
        <taxon>Vitales</taxon>
        <taxon>Vitaceae</taxon>
        <taxon>Viteae</taxon>
        <taxon>Vitis</taxon>
    </lineage>
</organism>
<dbReference type="InterPro" id="IPR042197">
    <property type="entry name" value="Apaf_helical"/>
</dbReference>
<dbReference type="Pfam" id="PF00560">
    <property type="entry name" value="LRR_1"/>
    <property type="match status" value="1"/>
</dbReference>
<evidence type="ECO:0000259" key="4">
    <source>
        <dbReference type="Pfam" id="PF23559"/>
    </source>
</evidence>
<dbReference type="eggNOG" id="KOG4658">
    <property type="taxonomic scope" value="Eukaryota"/>
</dbReference>
<dbReference type="STRING" id="29760.F6HIZ2"/>
<dbReference type="PaxDb" id="29760-VIT_13s0047g01010.t01"/>
<keyword evidence="7" id="KW-1185">Reference proteome</keyword>
<dbReference type="InterPro" id="IPR032675">
    <property type="entry name" value="LRR_dom_sf"/>
</dbReference>
<reference evidence="7" key="1">
    <citation type="journal article" date="2007" name="Nature">
        <title>The grapevine genome sequence suggests ancestral hexaploidization in major angiosperm phyla.</title>
        <authorList>
            <consortium name="The French-Italian Public Consortium for Grapevine Genome Characterization."/>
            <person name="Jaillon O."/>
            <person name="Aury J.-M."/>
            <person name="Noel B."/>
            <person name="Policriti A."/>
            <person name="Clepet C."/>
            <person name="Casagrande A."/>
            <person name="Choisne N."/>
            <person name="Aubourg S."/>
            <person name="Vitulo N."/>
            <person name="Jubin C."/>
            <person name="Vezzi A."/>
            <person name="Legeai F."/>
            <person name="Hugueney P."/>
            <person name="Dasilva C."/>
            <person name="Horner D."/>
            <person name="Mica E."/>
            <person name="Jublot D."/>
            <person name="Poulain J."/>
            <person name="Bruyere C."/>
            <person name="Billault A."/>
            <person name="Segurens B."/>
            <person name="Gouyvenoux M."/>
            <person name="Ugarte E."/>
            <person name="Cattonaro F."/>
            <person name="Anthouard V."/>
            <person name="Vico V."/>
            <person name="Del Fabbro C."/>
            <person name="Alaux M."/>
            <person name="Di Gaspero G."/>
            <person name="Dumas V."/>
            <person name="Felice N."/>
            <person name="Paillard S."/>
            <person name="Juman I."/>
            <person name="Moroldo M."/>
            <person name="Scalabrin S."/>
            <person name="Canaguier A."/>
            <person name="Le Clainche I."/>
            <person name="Malacrida G."/>
            <person name="Durand E."/>
            <person name="Pesole G."/>
            <person name="Laucou V."/>
            <person name="Chatelet P."/>
            <person name="Merdinoglu D."/>
            <person name="Delledonne M."/>
            <person name="Pezzotti M."/>
            <person name="Lecharny A."/>
            <person name="Scarpelli C."/>
            <person name="Artiguenave F."/>
            <person name="Pe M.E."/>
            <person name="Valle G."/>
            <person name="Morgante M."/>
            <person name="Caboche M."/>
            <person name="Adam-Blondon A.-F."/>
            <person name="Weissenbach J."/>
            <person name="Quetier F."/>
            <person name="Wincker P."/>
        </authorList>
    </citation>
    <scope>NUCLEOTIDE SEQUENCE [LARGE SCALE GENOMIC DNA]</scope>
    <source>
        <strain evidence="7">cv. Pinot noir / PN40024</strain>
    </source>
</reference>
<dbReference type="FunFam" id="1.10.10.10:FF:000322">
    <property type="entry name" value="Probable disease resistance protein At1g63360"/>
    <property type="match status" value="1"/>
</dbReference>
<keyword evidence="2" id="KW-0677">Repeat</keyword>
<dbReference type="SUPFAM" id="SSF52540">
    <property type="entry name" value="P-loop containing nucleoside triphosphate hydrolases"/>
    <property type="match status" value="1"/>
</dbReference>
<protein>
    <submittedName>
        <fullName evidence="6">Uncharacterized protein</fullName>
    </submittedName>
</protein>
<name>F6HIZ2_VITVI</name>
<dbReference type="Pfam" id="PF25019">
    <property type="entry name" value="LRR_R13L1-DRL21"/>
    <property type="match status" value="1"/>
</dbReference>
<evidence type="ECO:0000259" key="5">
    <source>
        <dbReference type="Pfam" id="PF25019"/>
    </source>
</evidence>
<feature type="domain" description="R13L1/DRL21-like LRR repeat region" evidence="5">
    <location>
        <begin position="374"/>
        <end position="501"/>
    </location>
</feature>
<dbReference type="PANTHER" id="PTHR36766:SF51">
    <property type="entry name" value="DISEASE RESISTANCE RPP13-LIKE PROTEIN 1"/>
    <property type="match status" value="1"/>
</dbReference>
<accession>F6HIZ2</accession>
<gene>
    <name evidence="6" type="ordered locus">VIT_13s0047g01010</name>
</gene>
<dbReference type="SUPFAM" id="SSF52058">
    <property type="entry name" value="L domain-like"/>
    <property type="match status" value="2"/>
</dbReference>
<sequence>MGGDKNFYELKHLSDNDCWELFKKHAFENRNTNEHPDLALIGREIVKKCGGLPLAAKALGGLLRHEHREDKWNIILASKIWNLPGDKCGILPALRLSYNHLPSHLKRCFAYCALFPQDYEFKKEELILLWMAEGLIQQSNEDEKMEDLGDDYFCELLSRSFFQSSNSNKSRFVMHDLINDLAKSIAGDTCLHLDDGLWNDLQRSVPESTRHSSFIRHDYDIFKKFERFDKKECLHTFIALPIDEPHSFISNKVLEELIPRLGHLRVLSLAHYMISEIPDSFGKLKHLRYLDLSYTSIKWLPDSIGNLFYLQTLKLSCCEELIRLPISIGNLINLRHLDVAGAIRLQEMPVQIGKLKDLRILSNFIVDKNNGLTIKELTGMSHLRRQLCISKLENVVNIQDARDADLKLKRNLESLIMQWSSELDGSGNERNQMDVLDSLQPCLNLNKLCIQLYGGPEFPRWIGDALFSKMVDLSLIDCRKCTSLPCLGQLPSLKQLRIQGMVGVKKVGAEFYGETRVSAGKFFPSLESLHFNSMSEWEHWEDWSSSTESLFPCLHELTIEDCPKLIMKLPTYLPSLTELSVHFCPKLESPLSRLPLLKELHVGEFNEAVLSSGNDLTSLTKLTISRISGLIKLHEGFMQFLQGLRVLEVWECEELEYLWEDGFGSENSLSLEIRDCDQLVSLGCNLQSLAISGCAKLERLPNGWQSLTCLEELTIRDCPKLASFPDVGFPPKLRSLTVGNCKGIKSLPDGMMLKMRNDTTDSNNSCVLESLEIEQCPSLICFPKGQLPTTLKSLRILACENLKSLPEEMMGMCALEDFLIVRCHSLIGLPKGGLPATLKRLTISDCRRLESLPEGIMHHHSTNAAALKELEISVCPSLTSFPRGKFPSTLERLHIENCEHLESISEEMFHSTNNSLQFLTLRRILFVKVV</sequence>
<evidence type="ECO:0000256" key="1">
    <source>
        <dbReference type="ARBA" id="ARBA00022614"/>
    </source>
</evidence>
<feature type="domain" description="Disease resistance protein winged helix" evidence="4">
    <location>
        <begin position="114"/>
        <end position="182"/>
    </location>
</feature>
<dbReference type="HOGENOM" id="CLU_000837_8_8_1"/>
<dbReference type="AlphaFoldDB" id="F6HIZ2"/>
<dbReference type="InParanoid" id="F6HIZ2"/>
<dbReference type="InterPro" id="IPR036388">
    <property type="entry name" value="WH-like_DNA-bd_sf"/>
</dbReference>
<dbReference type="GO" id="GO:0043531">
    <property type="term" value="F:ADP binding"/>
    <property type="evidence" value="ECO:0007669"/>
    <property type="project" value="InterPro"/>
</dbReference>
<dbReference type="Gene3D" id="1.10.10.10">
    <property type="entry name" value="Winged helix-like DNA-binding domain superfamily/Winged helix DNA-binding domain"/>
    <property type="match status" value="1"/>
</dbReference>
<dbReference type="Gene3D" id="1.10.8.430">
    <property type="entry name" value="Helical domain of apoptotic protease-activating factors"/>
    <property type="match status" value="1"/>
</dbReference>
<dbReference type="Pfam" id="PF23559">
    <property type="entry name" value="WHD_DRP"/>
    <property type="match status" value="1"/>
</dbReference>
<keyword evidence="3" id="KW-0611">Plant defense</keyword>
<dbReference type="InterPro" id="IPR058922">
    <property type="entry name" value="WHD_DRP"/>
</dbReference>
<dbReference type="EMBL" id="FN595767">
    <property type="protein sequence ID" value="CCB52158.1"/>
    <property type="molecule type" value="Genomic_DNA"/>
</dbReference>
<evidence type="ECO:0000256" key="3">
    <source>
        <dbReference type="ARBA" id="ARBA00022821"/>
    </source>
</evidence>
<keyword evidence="1" id="KW-0433">Leucine-rich repeat</keyword>
<dbReference type="PANTHER" id="PTHR36766">
    <property type="entry name" value="PLANT BROAD-SPECTRUM MILDEW RESISTANCE PROTEIN RPW8"/>
    <property type="match status" value="1"/>
</dbReference>
<dbReference type="Gene3D" id="3.80.10.10">
    <property type="entry name" value="Ribonuclease Inhibitor"/>
    <property type="match status" value="4"/>
</dbReference>
<dbReference type="Proteomes" id="UP000009183">
    <property type="component" value="Chromosome 13"/>
</dbReference>
<dbReference type="InterPro" id="IPR056789">
    <property type="entry name" value="LRR_R13L1-DRL21"/>
</dbReference>
<evidence type="ECO:0000256" key="2">
    <source>
        <dbReference type="ARBA" id="ARBA00022737"/>
    </source>
</evidence>
<dbReference type="InterPro" id="IPR001611">
    <property type="entry name" value="Leu-rich_rpt"/>
</dbReference>